<dbReference type="EMBL" id="CP012333">
    <property type="protein sequence ID" value="AKV01165.1"/>
    <property type="molecule type" value="Genomic_DNA"/>
</dbReference>
<evidence type="ECO:0000313" key="5">
    <source>
        <dbReference type="EMBL" id="AKV01165.1"/>
    </source>
</evidence>
<feature type="transmembrane region" description="Helical" evidence="3">
    <location>
        <begin position="43"/>
        <end position="62"/>
    </location>
</feature>
<reference evidence="5 6" key="1">
    <citation type="submission" date="2015-08" db="EMBL/GenBank/DDBJ databases">
        <authorList>
            <person name="Babu N.S."/>
            <person name="Beckwith C.J."/>
            <person name="Beseler K.G."/>
            <person name="Brison A."/>
            <person name="Carone J.V."/>
            <person name="Caskin T.P."/>
            <person name="Diamond M."/>
            <person name="Durham M.E."/>
            <person name="Foxe J.M."/>
            <person name="Go M."/>
            <person name="Henderson B.A."/>
            <person name="Jones I.B."/>
            <person name="McGettigan J.A."/>
            <person name="Micheletti S.J."/>
            <person name="Nasrallah M.E."/>
            <person name="Ortiz D."/>
            <person name="Piller C.R."/>
            <person name="Privatt S.R."/>
            <person name="Schneider S.L."/>
            <person name="Sharp S."/>
            <person name="Smith T.C."/>
            <person name="Stanton J.D."/>
            <person name="Ullery H.E."/>
            <person name="Wilson R.J."/>
            <person name="Serrano M.G."/>
            <person name="Buck G."/>
            <person name="Lee V."/>
            <person name="Wang Y."/>
            <person name="Carvalho R."/>
            <person name="Voegtly L."/>
            <person name="Shi R."/>
            <person name="Duckworth R."/>
            <person name="Johnson A."/>
            <person name="Loviza R."/>
            <person name="Walstead R."/>
            <person name="Shah Z."/>
            <person name="Kiflezghi M."/>
            <person name="Wade K."/>
            <person name="Ball S.L."/>
            <person name="Bradley K.W."/>
            <person name="Asai D.J."/>
            <person name="Bowman C.A."/>
            <person name="Russell D.A."/>
            <person name="Pope W.H."/>
            <person name="Jacobs-Sera D."/>
            <person name="Hendrix R.W."/>
            <person name="Hatfull G.F."/>
        </authorList>
    </citation>
    <scope>NUCLEOTIDE SEQUENCE [LARGE SCALE GENOMIC DNA]</scope>
    <source>
        <strain evidence="5 6">DSM 27648</strain>
    </source>
</reference>
<dbReference type="InterPro" id="IPR036291">
    <property type="entry name" value="NAD(P)-bd_dom_sf"/>
</dbReference>
<dbReference type="STRING" id="1391654.AKJ09_07828"/>
<dbReference type="Pfam" id="PF02719">
    <property type="entry name" value="Polysacc_synt_2"/>
    <property type="match status" value="1"/>
</dbReference>
<keyword evidence="3" id="KW-0812">Transmembrane</keyword>
<dbReference type="PANTHER" id="PTHR43318:SF1">
    <property type="entry name" value="POLYSACCHARIDE BIOSYNTHESIS PROTEIN EPSC-RELATED"/>
    <property type="match status" value="1"/>
</dbReference>
<protein>
    <submittedName>
        <fullName evidence="5">UDP-N-acetylglucosamine 4,6-dehydratase</fullName>
    </submittedName>
</protein>
<dbReference type="KEGG" id="llu:AKJ09_07828"/>
<comment type="similarity">
    <text evidence="1">Belongs to the polysaccharide synthase family.</text>
</comment>
<dbReference type="Proteomes" id="UP000064967">
    <property type="component" value="Chromosome"/>
</dbReference>
<gene>
    <name evidence="5" type="ORF">AKJ09_07828</name>
</gene>
<dbReference type="Gene3D" id="3.40.50.720">
    <property type="entry name" value="NAD(P)-binding Rossmann-like Domain"/>
    <property type="match status" value="2"/>
</dbReference>
<feature type="region of interest" description="Disordered" evidence="2">
    <location>
        <begin position="616"/>
        <end position="649"/>
    </location>
</feature>
<dbReference type="PANTHER" id="PTHR43318">
    <property type="entry name" value="UDP-N-ACETYLGLUCOSAMINE 4,6-DEHYDRATASE"/>
    <property type="match status" value="1"/>
</dbReference>
<evidence type="ECO:0000256" key="2">
    <source>
        <dbReference type="SAM" id="MobiDB-lite"/>
    </source>
</evidence>
<accession>A0A0K1Q6Y5</accession>
<keyword evidence="3" id="KW-1133">Transmembrane helix</keyword>
<keyword evidence="3" id="KW-0472">Membrane</keyword>
<proteinExistence type="inferred from homology"/>
<dbReference type="OrthoDB" id="9769113at2"/>
<keyword evidence="6" id="KW-1185">Reference proteome</keyword>
<evidence type="ECO:0000313" key="6">
    <source>
        <dbReference type="Proteomes" id="UP000064967"/>
    </source>
</evidence>
<dbReference type="InterPro" id="IPR003869">
    <property type="entry name" value="Polysac_CapD-like"/>
</dbReference>
<dbReference type="InterPro" id="IPR051203">
    <property type="entry name" value="Polysaccharide_Synthase-Rel"/>
</dbReference>
<dbReference type="SUPFAM" id="SSF51735">
    <property type="entry name" value="NAD(P)-binding Rossmann-fold domains"/>
    <property type="match status" value="2"/>
</dbReference>
<feature type="transmembrane region" description="Helical" evidence="3">
    <location>
        <begin position="83"/>
        <end position="104"/>
    </location>
</feature>
<evidence type="ECO:0000259" key="4">
    <source>
        <dbReference type="Pfam" id="PF02719"/>
    </source>
</evidence>
<dbReference type="Pfam" id="PF13727">
    <property type="entry name" value="CoA_binding_3"/>
    <property type="match status" value="1"/>
</dbReference>
<evidence type="ECO:0000256" key="1">
    <source>
        <dbReference type="ARBA" id="ARBA00007430"/>
    </source>
</evidence>
<dbReference type="PATRIC" id="fig|1391654.3.peg.7936"/>
<evidence type="ECO:0000256" key="3">
    <source>
        <dbReference type="SAM" id="Phobius"/>
    </source>
</evidence>
<sequence>MGVARRLIVQYRRALVVAVHLVLWTAALLLALALRFDFEIPSAYGTIVPRLLVASLAVRVLVHWRLGLFHGLWRYSGARDLRSLLWAATLSSIALMACWAFMSTGNFPRSVFALDWAFSILIVGGLRFSIRTIREVTLQNAMPQSSGKRRRILVIGAGDAGEMLMREIVRIYAKRYEPVGLLDDNAGKHGEHIHGVPVLGPISQVTELAAEKKIDEIIVAIPSLSGRQMRELLELCRPTGAQIRTLPGVDNLIDGSVTVSQLAEVNIEDLLRRVPVTLDAEAIGRSIQGRVVMVTGAGGSIGSELCRQVSRFNPKRLLLVEQAENSLFHIDRQLRAEHPSVDIVPFIADICDSRRLEEIFAAERPHVVFHAAAHKHVPLMEANPGEAIKNNVFGTRKVADLADRYGAEKFVMVSTDKAVNPTSIMGVSKRVAEMYVQALSQRSRTQFVTVRFGNVLGSAGSVVPLFREQIAKGGPVTVTHPEMQRYFMTIPEACQLVMQSGVMGKGGEIFVLDMGEPVKIVDLARDLIRLSGYSERDIEIEFTGMRPGEKLFEELAVDEESVDKTKHPKIYVGKFRPHALSELERAYESLHAVSNGSDVDAVKQAFKEIVPEYKGGVSMTLPPDEPPVPTERSSQSIVSTGDRPTPALA</sequence>
<dbReference type="CDD" id="cd05237">
    <property type="entry name" value="UDP_invert_4-6DH_SDR_e"/>
    <property type="match status" value="1"/>
</dbReference>
<dbReference type="AlphaFoldDB" id="A0A0K1Q6Y5"/>
<dbReference type="RefSeq" id="WP_146652321.1">
    <property type="nucleotide sequence ID" value="NZ_CP012333.1"/>
</dbReference>
<name>A0A0K1Q6Y5_9BACT</name>
<feature type="domain" description="Polysaccharide biosynthesis protein CapD-like" evidence="4">
    <location>
        <begin position="292"/>
        <end position="573"/>
    </location>
</feature>
<organism evidence="5 6">
    <name type="scientific">Labilithrix luteola</name>
    <dbReference type="NCBI Taxonomy" id="1391654"/>
    <lineage>
        <taxon>Bacteria</taxon>
        <taxon>Pseudomonadati</taxon>
        <taxon>Myxococcota</taxon>
        <taxon>Polyangia</taxon>
        <taxon>Polyangiales</taxon>
        <taxon>Labilitrichaceae</taxon>
        <taxon>Labilithrix</taxon>
    </lineage>
</organism>